<dbReference type="CDD" id="cd06261">
    <property type="entry name" value="TM_PBP2"/>
    <property type="match status" value="1"/>
</dbReference>
<dbReference type="GeneID" id="1458541"/>
<comment type="similarity">
    <text evidence="5">Belongs to the binding-protein-dependent transport system permease family.</text>
</comment>
<comment type="subcellular location">
    <subcellularLocation>
        <location evidence="5">Cell membrane</location>
        <topology evidence="5">Multi-pass membrane protein</topology>
    </subcellularLocation>
    <subcellularLocation>
        <location evidence="1">Membrane</location>
        <topology evidence="1">Multi-pass membrane protein</topology>
    </subcellularLocation>
</comment>
<dbReference type="InterPro" id="IPR035906">
    <property type="entry name" value="MetI-like_sf"/>
</dbReference>
<comment type="caution">
    <text evidence="7">The sequence shown here is derived from an EMBL/GenBank/DDBJ whole genome shotgun (WGS) entry which is preliminary data.</text>
</comment>
<feature type="transmembrane region" description="Helical" evidence="5">
    <location>
        <begin position="79"/>
        <end position="98"/>
    </location>
</feature>
<evidence type="ECO:0000256" key="5">
    <source>
        <dbReference type="RuleBase" id="RU363032"/>
    </source>
</evidence>
<evidence type="ECO:0000313" key="7">
    <source>
        <dbReference type="EMBL" id="HII74706.1"/>
    </source>
</evidence>
<dbReference type="Pfam" id="PF00528">
    <property type="entry name" value="BPD_transp_1"/>
    <property type="match status" value="2"/>
</dbReference>
<evidence type="ECO:0000313" key="8">
    <source>
        <dbReference type="Proteomes" id="UP000646844"/>
    </source>
</evidence>
<evidence type="ECO:0000256" key="4">
    <source>
        <dbReference type="ARBA" id="ARBA00023136"/>
    </source>
</evidence>
<dbReference type="InterPro" id="IPR000515">
    <property type="entry name" value="MetI-like"/>
</dbReference>
<dbReference type="GO" id="GO:0055085">
    <property type="term" value="P:transmembrane transport"/>
    <property type="evidence" value="ECO:0007669"/>
    <property type="project" value="InterPro"/>
</dbReference>
<feature type="transmembrane region" description="Helical" evidence="5">
    <location>
        <begin position="437"/>
        <end position="458"/>
    </location>
</feature>
<dbReference type="Gene3D" id="1.10.3720.10">
    <property type="entry name" value="MetI-like"/>
    <property type="match status" value="2"/>
</dbReference>
<feature type="transmembrane region" description="Helical" evidence="5">
    <location>
        <begin position="47"/>
        <end position="73"/>
    </location>
</feature>
<dbReference type="PROSITE" id="PS50928">
    <property type="entry name" value="ABC_TM1"/>
    <property type="match status" value="2"/>
</dbReference>
<dbReference type="PANTHER" id="PTHR42744">
    <property type="entry name" value="BINDING-PROTEIN-DEPENDENT TRANSPORT SYSTEMS INNER MEMBRANE COMPONENT"/>
    <property type="match status" value="1"/>
</dbReference>
<protein>
    <submittedName>
        <fullName evidence="7">ABC transporter permease subunit</fullName>
    </submittedName>
</protein>
<organism evidence="7 8">
    <name type="scientific">Sulfurisphaera tokodaii</name>
    <dbReference type="NCBI Taxonomy" id="111955"/>
    <lineage>
        <taxon>Archaea</taxon>
        <taxon>Thermoproteota</taxon>
        <taxon>Thermoprotei</taxon>
        <taxon>Sulfolobales</taxon>
        <taxon>Sulfolobaceae</taxon>
        <taxon>Sulfurisphaera</taxon>
    </lineage>
</organism>
<sequence length="541" mass="61676">MNIPLLITFILASLVTIGRVWVTILFSIFSGWFLAYASIKNKIFENIYVSLIEVFESVPVFSFFPIVLIFFIYDIGGSLGVEFAVLFLVFTAVTWNIWMGEYQAFKTVPEDLLEVSENYRLKFWGTMTKLYIPFSIPRIAANLIPSFADALFYITVSEVFAVGTHTYQVFGIGTVIANLVSEGEYTDALYGIAVLAIFTIAITLLLREFSKYSVERYGLDTEISIRKRGRIHFGYSTRLVSALSYPAKLAKVFPTPIRLRSNIKEEDEEKEHKYFWKISGIVAGVLLLAFILYGAISTIISVPLSTWGYLISTLPSDLISILFDYIRVGIIALLSFVFAIFVGYYLTTHEKTEKIVIPIIQAYSAIPAPAYYPLFLLVTLPFIHSIFGPFTNEFYVLFLGFISTFYYVFYSFWIGVKNLPQQYWEIMKNYDFKFWQKLRYVIIPGTFPYIIAGLSSTINSAWGGLAIGEYWPDIIQNYNLEVHTGMMKLIDVATNEGNIVLASWVSLIFGIIVAVYSILFTRKLMDLARKKYIAEEGIYLA</sequence>
<dbReference type="OMA" id="TGQVWNM"/>
<feature type="transmembrane region" description="Helical" evidence="5">
    <location>
        <begin position="280"/>
        <end position="305"/>
    </location>
</feature>
<dbReference type="GO" id="GO:0005886">
    <property type="term" value="C:plasma membrane"/>
    <property type="evidence" value="ECO:0007669"/>
    <property type="project" value="UniProtKB-SubCell"/>
</dbReference>
<dbReference type="SUPFAM" id="SSF161098">
    <property type="entry name" value="MetI-like"/>
    <property type="match status" value="2"/>
</dbReference>
<accession>A0A832WWJ3</accession>
<evidence type="ECO:0000256" key="1">
    <source>
        <dbReference type="ARBA" id="ARBA00004141"/>
    </source>
</evidence>
<feature type="transmembrane region" description="Helical" evidence="5">
    <location>
        <begin position="188"/>
        <end position="206"/>
    </location>
</feature>
<feature type="domain" description="ABC transmembrane type-1" evidence="6">
    <location>
        <begin position="321"/>
        <end position="520"/>
    </location>
</feature>
<feature type="transmembrane region" description="Helical" evidence="5">
    <location>
        <begin position="368"/>
        <end position="388"/>
    </location>
</feature>
<evidence type="ECO:0000256" key="3">
    <source>
        <dbReference type="ARBA" id="ARBA00022989"/>
    </source>
</evidence>
<feature type="transmembrane region" description="Helical" evidence="5">
    <location>
        <begin position="6"/>
        <end position="35"/>
    </location>
</feature>
<feature type="transmembrane region" description="Helical" evidence="5">
    <location>
        <begin position="325"/>
        <end position="347"/>
    </location>
</feature>
<feature type="domain" description="ABC transmembrane type-1" evidence="6">
    <location>
        <begin position="9"/>
        <end position="206"/>
    </location>
</feature>
<feature type="transmembrane region" description="Helical" evidence="5">
    <location>
        <begin position="394"/>
        <end position="416"/>
    </location>
</feature>
<evidence type="ECO:0000259" key="6">
    <source>
        <dbReference type="PROSITE" id="PS50928"/>
    </source>
</evidence>
<keyword evidence="2 5" id="KW-0812">Transmembrane</keyword>
<dbReference type="AlphaFoldDB" id="A0A832WWJ3"/>
<keyword evidence="5" id="KW-0813">Transport</keyword>
<keyword evidence="3 5" id="KW-1133">Transmembrane helix</keyword>
<dbReference type="Proteomes" id="UP000646844">
    <property type="component" value="Unassembled WGS sequence"/>
</dbReference>
<gene>
    <name evidence="7" type="ORF">HA332_10115</name>
</gene>
<feature type="transmembrane region" description="Helical" evidence="5">
    <location>
        <begin position="499"/>
        <end position="521"/>
    </location>
</feature>
<reference evidence="7" key="1">
    <citation type="journal article" date="2020" name="bioRxiv">
        <title>A rank-normalized archaeal taxonomy based on genome phylogeny resolves widespread incomplete and uneven classifications.</title>
        <authorList>
            <person name="Rinke C."/>
            <person name="Chuvochina M."/>
            <person name="Mussig A.J."/>
            <person name="Chaumeil P.-A."/>
            <person name="Waite D.W."/>
            <person name="Whitman W.B."/>
            <person name="Parks D.H."/>
            <person name="Hugenholtz P."/>
        </authorList>
    </citation>
    <scope>NUCLEOTIDE SEQUENCE</scope>
    <source>
        <strain evidence="7">UBA8838</strain>
    </source>
</reference>
<dbReference type="RefSeq" id="WP_052846899.1">
    <property type="nucleotide sequence ID" value="NZ_BAABQO010000007.1"/>
</dbReference>
<proteinExistence type="inferred from homology"/>
<evidence type="ECO:0000256" key="2">
    <source>
        <dbReference type="ARBA" id="ARBA00022692"/>
    </source>
</evidence>
<dbReference type="PANTHER" id="PTHR42744:SF1">
    <property type="entry name" value="BINDING-PROTEIN-DEPENDENT TRANSPORT SYSTEMS INNER MEMBRANE COMPONENT"/>
    <property type="match status" value="1"/>
</dbReference>
<keyword evidence="4 5" id="KW-0472">Membrane</keyword>
<dbReference type="EMBL" id="DUJO01000051">
    <property type="protein sequence ID" value="HII74706.1"/>
    <property type="molecule type" value="Genomic_DNA"/>
</dbReference>
<name>A0A832WWJ3_9CREN</name>